<reference evidence="4 5" key="1">
    <citation type="submission" date="2018-04" db="EMBL/GenBank/DDBJ databases">
        <title>Genome sequencing of Flavobacterium sp. HYN0048.</title>
        <authorList>
            <person name="Yi H."/>
            <person name="Baek C."/>
        </authorList>
    </citation>
    <scope>NUCLEOTIDE SEQUENCE [LARGE SCALE GENOMIC DNA]</scope>
    <source>
        <strain evidence="4 5">HYN0048</strain>
    </source>
</reference>
<dbReference type="OrthoDB" id="1097347at2"/>
<feature type="domain" description="Protein FecR C-terminal" evidence="3">
    <location>
        <begin position="233"/>
        <end position="294"/>
    </location>
</feature>
<keyword evidence="1" id="KW-0812">Transmembrane</keyword>
<dbReference type="RefSeq" id="WP_108370392.1">
    <property type="nucleotide sequence ID" value="NZ_CP028811.1"/>
</dbReference>
<dbReference type="Pfam" id="PF16344">
    <property type="entry name" value="FecR_C"/>
    <property type="match status" value="1"/>
</dbReference>
<dbReference type="KEGG" id="fmg:HYN48_06805"/>
<protein>
    <submittedName>
        <fullName evidence="4">Uncharacterized protein</fullName>
    </submittedName>
</protein>
<dbReference type="InterPro" id="IPR006860">
    <property type="entry name" value="FecR"/>
</dbReference>
<evidence type="ECO:0000313" key="4">
    <source>
        <dbReference type="EMBL" id="AWA29808.1"/>
    </source>
</evidence>
<keyword evidence="1" id="KW-1133">Transmembrane helix</keyword>
<feature type="domain" description="FecR protein" evidence="2">
    <location>
        <begin position="100"/>
        <end position="190"/>
    </location>
</feature>
<dbReference type="InterPro" id="IPR012373">
    <property type="entry name" value="Ferrdict_sens_TM"/>
</dbReference>
<dbReference type="PANTHER" id="PTHR30273:SF2">
    <property type="entry name" value="PROTEIN FECR"/>
    <property type="match status" value="1"/>
</dbReference>
<dbReference type="Pfam" id="PF04773">
    <property type="entry name" value="FecR"/>
    <property type="match status" value="1"/>
</dbReference>
<dbReference type="GO" id="GO:0016989">
    <property type="term" value="F:sigma factor antagonist activity"/>
    <property type="evidence" value="ECO:0007669"/>
    <property type="project" value="TreeGrafter"/>
</dbReference>
<evidence type="ECO:0000256" key="1">
    <source>
        <dbReference type="SAM" id="Phobius"/>
    </source>
</evidence>
<dbReference type="Gene3D" id="3.55.50.30">
    <property type="match status" value="1"/>
</dbReference>
<feature type="transmembrane region" description="Helical" evidence="1">
    <location>
        <begin position="78"/>
        <end position="96"/>
    </location>
</feature>
<evidence type="ECO:0000259" key="3">
    <source>
        <dbReference type="Pfam" id="PF16344"/>
    </source>
</evidence>
<dbReference type="AlphaFoldDB" id="A0A2S0REZ8"/>
<gene>
    <name evidence="4" type="ORF">HYN48_06805</name>
</gene>
<evidence type="ECO:0000313" key="5">
    <source>
        <dbReference type="Proteomes" id="UP000244193"/>
    </source>
</evidence>
<accession>A0A2S0REZ8</accession>
<dbReference type="EMBL" id="CP028811">
    <property type="protein sequence ID" value="AWA29808.1"/>
    <property type="molecule type" value="Genomic_DNA"/>
</dbReference>
<dbReference type="InterPro" id="IPR032508">
    <property type="entry name" value="FecR_C"/>
</dbReference>
<dbReference type="PANTHER" id="PTHR30273">
    <property type="entry name" value="PERIPLASMIC SIGNAL SENSOR AND SIGMA FACTOR ACTIVATOR FECR-RELATED"/>
    <property type="match status" value="1"/>
</dbReference>
<keyword evidence="1" id="KW-0472">Membrane</keyword>
<dbReference type="Proteomes" id="UP000244193">
    <property type="component" value="Chromosome"/>
</dbReference>
<keyword evidence="5" id="KW-1185">Reference proteome</keyword>
<proteinExistence type="predicted"/>
<name>A0A2S0REZ8_9FLAO</name>
<sequence length="301" mass="33447">MMENHDTYLAAWFEGKMTDGELQELISAEAFAHYLKIKNTLSGMELQTPGTEGHFERIKDRLAAQPVARPRVMKLRHYFAAAASVLLFVCIGLYAFRNNTVVTGFGQQQRITLADHSEVHLAAKSSLVYANIFKFSRNLSLQGEAYFEVAKGSKFTVNTPQGTVTVLGTKFNVVASGRYFEVHCDEGRVRVASKAGTVILTPGKSVSFYENGIREWQQEIRPHSHQSQTESAFYSTPAEVVFQKIENQFGVSITYPDAVRSKGFTGAVSHTDLNKAMQSVCLPLGLTYTLSGRNKIEVTDE</sequence>
<dbReference type="Gene3D" id="2.60.120.1440">
    <property type="match status" value="1"/>
</dbReference>
<evidence type="ECO:0000259" key="2">
    <source>
        <dbReference type="Pfam" id="PF04773"/>
    </source>
</evidence>
<organism evidence="4 5">
    <name type="scientific">Flavobacterium magnum</name>
    <dbReference type="NCBI Taxonomy" id="2162713"/>
    <lineage>
        <taxon>Bacteria</taxon>
        <taxon>Pseudomonadati</taxon>
        <taxon>Bacteroidota</taxon>
        <taxon>Flavobacteriia</taxon>
        <taxon>Flavobacteriales</taxon>
        <taxon>Flavobacteriaceae</taxon>
        <taxon>Flavobacterium</taxon>
    </lineage>
</organism>